<organism evidence="1 2">
    <name type="scientific">Patagioenas fasciata monilis</name>
    <dbReference type="NCBI Taxonomy" id="372326"/>
    <lineage>
        <taxon>Eukaryota</taxon>
        <taxon>Metazoa</taxon>
        <taxon>Chordata</taxon>
        <taxon>Craniata</taxon>
        <taxon>Vertebrata</taxon>
        <taxon>Euteleostomi</taxon>
        <taxon>Archelosauria</taxon>
        <taxon>Archosauria</taxon>
        <taxon>Dinosauria</taxon>
        <taxon>Saurischia</taxon>
        <taxon>Theropoda</taxon>
        <taxon>Coelurosauria</taxon>
        <taxon>Aves</taxon>
        <taxon>Neognathae</taxon>
        <taxon>Neoaves</taxon>
        <taxon>Columbimorphae</taxon>
        <taxon>Columbiformes</taxon>
        <taxon>Columbidae</taxon>
        <taxon>Patagioenas</taxon>
    </lineage>
</organism>
<reference evidence="1 2" key="1">
    <citation type="submission" date="2016-02" db="EMBL/GenBank/DDBJ databases">
        <title>Band-tailed pigeon sequencing and assembly.</title>
        <authorList>
            <person name="Soares A.E."/>
            <person name="Novak B.J."/>
            <person name="Rice E.S."/>
            <person name="O'Connell B."/>
            <person name="Chang D."/>
            <person name="Weber S."/>
            <person name="Shapiro B."/>
        </authorList>
    </citation>
    <scope>NUCLEOTIDE SEQUENCE [LARGE SCALE GENOMIC DNA]</scope>
    <source>
        <strain evidence="1">BTP2013</strain>
        <tissue evidence="1">Blood</tissue>
    </source>
</reference>
<comment type="caution">
    <text evidence="1">The sequence shown here is derived from an EMBL/GenBank/DDBJ whole genome shotgun (WGS) entry which is preliminary data.</text>
</comment>
<accession>A0A1V4JY83</accession>
<dbReference type="AlphaFoldDB" id="A0A1V4JY83"/>
<evidence type="ECO:0000313" key="2">
    <source>
        <dbReference type="Proteomes" id="UP000190648"/>
    </source>
</evidence>
<name>A0A1V4JY83_PATFA</name>
<protein>
    <submittedName>
        <fullName evidence="1">Uncharacterized protein</fullName>
    </submittedName>
</protein>
<sequence>MRWGQEKRNVKSARGPEYISWQQDKREGLFVNNRKDPEESRGALNRLLQLRLRFWVLLRSTGSFYTWKCILSAYTAVRWSPETGEMDSRGKREVEKSTSNQPSKVVVLCHGADLGGLCGT</sequence>
<proteinExistence type="predicted"/>
<keyword evidence="2" id="KW-1185">Reference proteome</keyword>
<dbReference type="EMBL" id="LSYS01005497">
    <property type="protein sequence ID" value="OPJ77101.1"/>
    <property type="molecule type" value="Genomic_DNA"/>
</dbReference>
<gene>
    <name evidence="1" type="ORF">AV530_007510</name>
</gene>
<dbReference type="Proteomes" id="UP000190648">
    <property type="component" value="Unassembled WGS sequence"/>
</dbReference>
<evidence type="ECO:0000313" key="1">
    <source>
        <dbReference type="EMBL" id="OPJ77101.1"/>
    </source>
</evidence>